<protein>
    <submittedName>
        <fullName evidence="1">Uncharacterized protein</fullName>
    </submittedName>
</protein>
<reference evidence="1 2" key="1">
    <citation type="journal article" date="2023" name="Nucleic Acids Res.">
        <title>The hologenome of Daphnia magna reveals possible DNA methylation and microbiome-mediated evolution of the host genome.</title>
        <authorList>
            <person name="Chaturvedi A."/>
            <person name="Li X."/>
            <person name="Dhandapani V."/>
            <person name="Marshall H."/>
            <person name="Kissane S."/>
            <person name="Cuenca-Cambronero M."/>
            <person name="Asole G."/>
            <person name="Calvet F."/>
            <person name="Ruiz-Romero M."/>
            <person name="Marangio P."/>
            <person name="Guigo R."/>
            <person name="Rago D."/>
            <person name="Mirbahai L."/>
            <person name="Eastwood N."/>
            <person name="Colbourne J.K."/>
            <person name="Zhou J."/>
            <person name="Mallon E."/>
            <person name="Orsini L."/>
        </authorList>
    </citation>
    <scope>NUCLEOTIDE SEQUENCE [LARGE SCALE GENOMIC DNA]</scope>
    <source>
        <strain evidence="1">LRV0_1</strain>
    </source>
</reference>
<accession>A0ABQ9ZKQ0</accession>
<dbReference type="EMBL" id="JAOYFB010000004">
    <property type="protein sequence ID" value="KAK4013487.1"/>
    <property type="molecule type" value="Genomic_DNA"/>
</dbReference>
<evidence type="ECO:0000313" key="2">
    <source>
        <dbReference type="Proteomes" id="UP001234178"/>
    </source>
</evidence>
<keyword evidence="2" id="KW-1185">Reference proteome</keyword>
<sequence>MGGPAISVATPVFYYSATIEIFDHFENLQLSIRSWSILPISVRIIIAPAKEEVSDCEKL</sequence>
<proteinExistence type="predicted"/>
<evidence type="ECO:0000313" key="1">
    <source>
        <dbReference type="EMBL" id="KAK4013487.1"/>
    </source>
</evidence>
<name>A0ABQ9ZKQ0_9CRUS</name>
<dbReference type="Proteomes" id="UP001234178">
    <property type="component" value="Unassembled WGS sequence"/>
</dbReference>
<gene>
    <name evidence="1" type="ORF">OUZ56_026042</name>
</gene>
<comment type="caution">
    <text evidence="1">The sequence shown here is derived from an EMBL/GenBank/DDBJ whole genome shotgun (WGS) entry which is preliminary data.</text>
</comment>
<organism evidence="1 2">
    <name type="scientific">Daphnia magna</name>
    <dbReference type="NCBI Taxonomy" id="35525"/>
    <lineage>
        <taxon>Eukaryota</taxon>
        <taxon>Metazoa</taxon>
        <taxon>Ecdysozoa</taxon>
        <taxon>Arthropoda</taxon>
        <taxon>Crustacea</taxon>
        <taxon>Branchiopoda</taxon>
        <taxon>Diplostraca</taxon>
        <taxon>Cladocera</taxon>
        <taxon>Anomopoda</taxon>
        <taxon>Daphniidae</taxon>
        <taxon>Daphnia</taxon>
    </lineage>
</organism>